<name>A0ACC1L6X3_9FUNG</name>
<dbReference type="EMBL" id="JANBUP010002022">
    <property type="protein sequence ID" value="KAJ2802277.1"/>
    <property type="molecule type" value="Genomic_DNA"/>
</dbReference>
<evidence type="ECO:0000313" key="2">
    <source>
        <dbReference type="Proteomes" id="UP001140096"/>
    </source>
</evidence>
<proteinExistence type="predicted"/>
<sequence length="148" mass="16305">MLPSTVVAQTQFWAKMAIAIMVFVASAAELLVLAQLYPYVNVFTVSMALQSAAAVLAIRLHWCEQFTNRVASTTLLLFWLATVLLALMRLRTAIALDVSSGPVTACSVFLLLSLAALVMESQAKPHMLYELDDEDEDYYPGTLEDTSR</sequence>
<comment type="caution">
    <text evidence="1">The sequence shown here is derived from an EMBL/GenBank/DDBJ whole genome shotgun (WGS) entry which is preliminary data.</text>
</comment>
<gene>
    <name evidence="1" type="ORF">H4S07_004732</name>
</gene>
<evidence type="ECO:0000313" key="1">
    <source>
        <dbReference type="EMBL" id="KAJ2802277.1"/>
    </source>
</evidence>
<dbReference type="Proteomes" id="UP001140096">
    <property type="component" value="Unassembled WGS sequence"/>
</dbReference>
<organism evidence="1 2">
    <name type="scientific">Coemansia furcata</name>
    <dbReference type="NCBI Taxonomy" id="417177"/>
    <lineage>
        <taxon>Eukaryota</taxon>
        <taxon>Fungi</taxon>
        <taxon>Fungi incertae sedis</taxon>
        <taxon>Zoopagomycota</taxon>
        <taxon>Kickxellomycotina</taxon>
        <taxon>Kickxellomycetes</taxon>
        <taxon>Kickxellales</taxon>
        <taxon>Kickxellaceae</taxon>
        <taxon>Coemansia</taxon>
    </lineage>
</organism>
<reference evidence="1" key="1">
    <citation type="submission" date="2022-07" db="EMBL/GenBank/DDBJ databases">
        <title>Phylogenomic reconstructions and comparative analyses of Kickxellomycotina fungi.</title>
        <authorList>
            <person name="Reynolds N.K."/>
            <person name="Stajich J.E."/>
            <person name="Barry K."/>
            <person name="Grigoriev I.V."/>
            <person name="Crous P."/>
            <person name="Smith M.E."/>
        </authorList>
    </citation>
    <scope>NUCLEOTIDE SEQUENCE</scope>
    <source>
        <strain evidence="1">CBS 102833</strain>
    </source>
</reference>
<accession>A0ACC1L6X3</accession>
<keyword evidence="2" id="KW-1185">Reference proteome</keyword>
<feature type="non-terminal residue" evidence="1">
    <location>
        <position position="148"/>
    </location>
</feature>
<protein>
    <submittedName>
        <fullName evidence="1">Uncharacterized protein</fullName>
    </submittedName>
</protein>